<dbReference type="Proteomes" id="UP000621454">
    <property type="component" value="Unassembled WGS sequence"/>
</dbReference>
<evidence type="ECO:0000313" key="2">
    <source>
        <dbReference type="Proteomes" id="UP000621454"/>
    </source>
</evidence>
<evidence type="ECO:0000313" key="1">
    <source>
        <dbReference type="EMBL" id="GGB39285.1"/>
    </source>
</evidence>
<keyword evidence="2" id="KW-1185">Reference proteome</keyword>
<protein>
    <submittedName>
        <fullName evidence="1">Uncharacterized protein</fullName>
    </submittedName>
</protein>
<name>A0A916WX44_9ACTN</name>
<gene>
    <name evidence="1" type="ORF">GCM10011489_28720</name>
</gene>
<reference evidence="1" key="1">
    <citation type="journal article" date="2014" name="Int. J. Syst. Evol. Microbiol.">
        <title>Complete genome sequence of Corynebacterium casei LMG S-19264T (=DSM 44701T), isolated from a smear-ripened cheese.</title>
        <authorList>
            <consortium name="US DOE Joint Genome Institute (JGI-PGF)"/>
            <person name="Walter F."/>
            <person name="Albersmeier A."/>
            <person name="Kalinowski J."/>
            <person name="Ruckert C."/>
        </authorList>
    </citation>
    <scope>NUCLEOTIDE SEQUENCE</scope>
    <source>
        <strain evidence="1">CGMCC 1.12827</strain>
    </source>
</reference>
<organism evidence="1 2">
    <name type="scientific">Gordonia jinhuaensis</name>
    <dbReference type="NCBI Taxonomy" id="1517702"/>
    <lineage>
        <taxon>Bacteria</taxon>
        <taxon>Bacillati</taxon>
        <taxon>Actinomycetota</taxon>
        <taxon>Actinomycetes</taxon>
        <taxon>Mycobacteriales</taxon>
        <taxon>Gordoniaceae</taxon>
        <taxon>Gordonia</taxon>
    </lineage>
</organism>
<sequence length="139" mass="14942">MTAIGLGAGAFVGVGPAQADTPAPAAGAPNLHLEGGVFCTFGIQPGKPWGESWSMTRYMKVTAQNGTFRNVTLQELGGQNQFKKDLKAGESLEIKTVWFGCFPSSISGYTISDYGENLLDNAGFWWNVRQIQNPRLLNG</sequence>
<dbReference type="AlphaFoldDB" id="A0A916WX44"/>
<dbReference type="EMBL" id="BMGC01000023">
    <property type="protein sequence ID" value="GGB39285.1"/>
    <property type="molecule type" value="Genomic_DNA"/>
</dbReference>
<comment type="caution">
    <text evidence="1">The sequence shown here is derived from an EMBL/GenBank/DDBJ whole genome shotgun (WGS) entry which is preliminary data.</text>
</comment>
<reference evidence="1" key="2">
    <citation type="submission" date="2020-09" db="EMBL/GenBank/DDBJ databases">
        <authorList>
            <person name="Sun Q."/>
            <person name="Zhou Y."/>
        </authorList>
    </citation>
    <scope>NUCLEOTIDE SEQUENCE</scope>
    <source>
        <strain evidence="1">CGMCC 1.12827</strain>
    </source>
</reference>
<accession>A0A916WX44</accession>
<proteinExistence type="predicted"/>